<evidence type="ECO:0000313" key="3">
    <source>
        <dbReference type="Proteomes" id="UP001341840"/>
    </source>
</evidence>
<evidence type="ECO:0000256" key="1">
    <source>
        <dbReference type="SAM" id="MobiDB-lite"/>
    </source>
</evidence>
<feature type="region of interest" description="Disordered" evidence="1">
    <location>
        <begin position="10"/>
        <end position="30"/>
    </location>
</feature>
<name>A0ABU6Y7W3_9FABA</name>
<proteinExistence type="predicted"/>
<protein>
    <submittedName>
        <fullName evidence="2">Uncharacterized protein</fullName>
    </submittedName>
</protein>
<accession>A0ABU6Y7W3</accession>
<comment type="caution">
    <text evidence="2">The sequence shown here is derived from an EMBL/GenBank/DDBJ whole genome shotgun (WGS) entry which is preliminary data.</text>
</comment>
<keyword evidence="3" id="KW-1185">Reference proteome</keyword>
<evidence type="ECO:0000313" key="2">
    <source>
        <dbReference type="EMBL" id="MED6206137.1"/>
    </source>
</evidence>
<gene>
    <name evidence="2" type="ORF">PIB30_024163</name>
</gene>
<dbReference type="EMBL" id="JASCZI010241741">
    <property type="protein sequence ID" value="MED6206137.1"/>
    <property type="molecule type" value="Genomic_DNA"/>
</dbReference>
<reference evidence="2 3" key="1">
    <citation type="journal article" date="2023" name="Plants (Basel)">
        <title>Bridging the Gap: Combining Genomics and Transcriptomics Approaches to Understand Stylosanthes scabra, an Orphan Legume from the Brazilian Caatinga.</title>
        <authorList>
            <person name="Ferreira-Neto J.R.C."/>
            <person name="da Silva M.D."/>
            <person name="Binneck E."/>
            <person name="de Melo N.F."/>
            <person name="da Silva R.H."/>
            <person name="de Melo A.L.T.M."/>
            <person name="Pandolfi V."/>
            <person name="Bustamante F.O."/>
            <person name="Brasileiro-Vidal A.C."/>
            <person name="Benko-Iseppon A.M."/>
        </authorList>
    </citation>
    <scope>NUCLEOTIDE SEQUENCE [LARGE SCALE GENOMIC DNA]</scope>
    <source>
        <tissue evidence="2">Leaves</tissue>
    </source>
</reference>
<dbReference type="Proteomes" id="UP001341840">
    <property type="component" value="Unassembled WGS sequence"/>
</dbReference>
<organism evidence="2 3">
    <name type="scientific">Stylosanthes scabra</name>
    <dbReference type="NCBI Taxonomy" id="79078"/>
    <lineage>
        <taxon>Eukaryota</taxon>
        <taxon>Viridiplantae</taxon>
        <taxon>Streptophyta</taxon>
        <taxon>Embryophyta</taxon>
        <taxon>Tracheophyta</taxon>
        <taxon>Spermatophyta</taxon>
        <taxon>Magnoliopsida</taxon>
        <taxon>eudicotyledons</taxon>
        <taxon>Gunneridae</taxon>
        <taxon>Pentapetalae</taxon>
        <taxon>rosids</taxon>
        <taxon>fabids</taxon>
        <taxon>Fabales</taxon>
        <taxon>Fabaceae</taxon>
        <taxon>Papilionoideae</taxon>
        <taxon>50 kb inversion clade</taxon>
        <taxon>dalbergioids sensu lato</taxon>
        <taxon>Dalbergieae</taxon>
        <taxon>Pterocarpus clade</taxon>
        <taxon>Stylosanthes</taxon>
    </lineage>
</organism>
<sequence>MITPRVYCGRSGSLASTSQPRHSPRPSCDPTQVCENDMLKANLSKKDNFDLTPHSLNVHVHGLKREHDTFTPSSTLNQWRRLLFHPLPPHIQLHFFALHRFQQRRWRRDAWGNSTAWNRSAAANPMLRRCNVASDHHERSPLLPRDSGAVLISEFFNLHDQNH</sequence>